<comment type="subcellular location">
    <subcellularLocation>
        <location evidence="1">Secreted</location>
    </subcellularLocation>
</comment>
<feature type="region of interest" description="Disordered" evidence="4">
    <location>
        <begin position="415"/>
        <end position="538"/>
    </location>
</feature>
<reference evidence="6 7" key="1">
    <citation type="submission" date="2020-04" db="EMBL/GenBank/DDBJ databases">
        <authorList>
            <person name="Alioto T."/>
            <person name="Alioto T."/>
            <person name="Gomez Garrido J."/>
        </authorList>
    </citation>
    <scope>NUCLEOTIDE SEQUENCE [LARGE SCALE GENOMIC DNA]</scope>
</reference>
<feature type="compositionally biased region" description="Pro residues" evidence="4">
    <location>
        <begin position="462"/>
        <end position="473"/>
    </location>
</feature>
<keyword evidence="3" id="KW-0964">Secreted</keyword>
<dbReference type="GO" id="GO:0005576">
    <property type="term" value="C:extracellular region"/>
    <property type="evidence" value="ECO:0007669"/>
    <property type="project" value="UniProtKB-SubCell"/>
</dbReference>
<dbReference type="Pfam" id="PF03022">
    <property type="entry name" value="MRJP"/>
    <property type="match status" value="1"/>
</dbReference>
<keyword evidence="7" id="KW-1185">Reference proteome</keyword>
<dbReference type="Proteomes" id="UP000494165">
    <property type="component" value="Unassembled WGS sequence"/>
</dbReference>
<keyword evidence="5" id="KW-0812">Transmembrane</keyword>
<dbReference type="InterPro" id="IPR017996">
    <property type="entry name" value="MRJP/yellow-related"/>
</dbReference>
<dbReference type="EMBL" id="CADEPI010000027">
    <property type="protein sequence ID" value="CAB3366824.1"/>
    <property type="molecule type" value="Genomic_DNA"/>
</dbReference>
<feature type="compositionally biased region" description="Basic and acidic residues" evidence="4">
    <location>
        <begin position="519"/>
        <end position="528"/>
    </location>
</feature>
<dbReference type="OrthoDB" id="9977471at2759"/>
<evidence type="ECO:0000256" key="2">
    <source>
        <dbReference type="ARBA" id="ARBA00009127"/>
    </source>
</evidence>
<dbReference type="PANTHER" id="PTHR10009">
    <property type="entry name" value="PROTEIN YELLOW-RELATED"/>
    <property type="match status" value="1"/>
</dbReference>
<sequence length="538" mass="59994">MRAFALVHANCSSKSTKTMFFFAIFLHGLCLANAVNFTTVYEWDKFDFVWPSGTDTSIGQIKDKYRPGFVYLRCMAVFGERLFLSLHEFTEIPATLVSLPTSASTASPKLAPFPSLDLLKKDKCDSIQAAFGVEVDPEGRLWVVDNGSRNCSSKIWIFNLFNNTVERVHRFPDSVVSHSYEKRALRDIVLDKNDLAYIADCNAEHIVIYSRNLDKSWEARQLYLGRFKSNELYSVSMSELTNEGGSAAVKLIGEWTGRPYRMVIDSANVLYAAFTEKSYASKWNISEPFREHRFYEVGSLGLYRRPFTFALDPNGNLWMTQRNETGGGIRHKLLKTAVGARSSLFNTSTGVTPTSDTKPALESNETSGGCAALVQSQSLNKILIWLLVCCVSCLVLSVIVIAWLTMKMRRMQTSSRRISTDNGAQMSVFPDDPVYDDVAPENSEPGMPENPDEPLYAEVDPEPPTSIPSPEPYEVPLHLMRNAKAGKRSEPVYDQVGQTEQEPIYDDVGPSGPASGPSRNEKSGRKPTESAQYLAVLP</sequence>
<dbReference type="Gene3D" id="2.120.10.30">
    <property type="entry name" value="TolB, C-terminal domain"/>
    <property type="match status" value="2"/>
</dbReference>
<evidence type="ECO:0000256" key="4">
    <source>
        <dbReference type="SAM" id="MobiDB-lite"/>
    </source>
</evidence>
<keyword evidence="5" id="KW-0472">Membrane</keyword>
<keyword evidence="5" id="KW-1133">Transmembrane helix</keyword>
<organism evidence="6 7">
    <name type="scientific">Cloeon dipterum</name>
    <dbReference type="NCBI Taxonomy" id="197152"/>
    <lineage>
        <taxon>Eukaryota</taxon>
        <taxon>Metazoa</taxon>
        <taxon>Ecdysozoa</taxon>
        <taxon>Arthropoda</taxon>
        <taxon>Hexapoda</taxon>
        <taxon>Insecta</taxon>
        <taxon>Pterygota</taxon>
        <taxon>Palaeoptera</taxon>
        <taxon>Ephemeroptera</taxon>
        <taxon>Pisciforma</taxon>
        <taxon>Baetidae</taxon>
        <taxon>Cloeon</taxon>
    </lineage>
</organism>
<gene>
    <name evidence="6" type="ORF">CLODIP_2_CD13311</name>
</gene>
<evidence type="ECO:0000256" key="3">
    <source>
        <dbReference type="ARBA" id="ARBA00022525"/>
    </source>
</evidence>
<evidence type="ECO:0000256" key="1">
    <source>
        <dbReference type="ARBA" id="ARBA00004613"/>
    </source>
</evidence>
<protein>
    <recommendedName>
        <fullName evidence="8">Bee-milk protein</fullName>
    </recommendedName>
</protein>
<comment type="similarity">
    <text evidence="2">Belongs to the major royal jelly protein family.</text>
</comment>
<evidence type="ECO:0000313" key="6">
    <source>
        <dbReference type="EMBL" id="CAB3366824.1"/>
    </source>
</evidence>
<evidence type="ECO:0008006" key="8">
    <source>
        <dbReference type="Google" id="ProtNLM"/>
    </source>
</evidence>
<dbReference type="SUPFAM" id="SSF101898">
    <property type="entry name" value="NHL repeat"/>
    <property type="match status" value="1"/>
</dbReference>
<comment type="caution">
    <text evidence="6">The sequence shown here is derived from an EMBL/GenBank/DDBJ whole genome shotgun (WGS) entry which is preliminary data.</text>
</comment>
<evidence type="ECO:0000256" key="5">
    <source>
        <dbReference type="SAM" id="Phobius"/>
    </source>
</evidence>
<evidence type="ECO:0000313" key="7">
    <source>
        <dbReference type="Proteomes" id="UP000494165"/>
    </source>
</evidence>
<name>A0A8S1CCT2_9INSE</name>
<dbReference type="AlphaFoldDB" id="A0A8S1CCT2"/>
<feature type="compositionally biased region" description="Polar residues" evidence="4">
    <location>
        <begin position="415"/>
        <end position="425"/>
    </location>
</feature>
<dbReference type="InterPro" id="IPR011042">
    <property type="entry name" value="6-blade_b-propeller_TolB-like"/>
</dbReference>
<dbReference type="PANTHER" id="PTHR10009:SF18">
    <property type="entry name" value="PROTEIN YELLOW-LIKE PROTEIN"/>
    <property type="match status" value="1"/>
</dbReference>
<proteinExistence type="inferred from homology"/>
<accession>A0A8S1CCT2</accession>
<feature type="transmembrane region" description="Helical" evidence="5">
    <location>
        <begin position="382"/>
        <end position="406"/>
    </location>
</feature>